<dbReference type="Gene3D" id="3.40.50.300">
    <property type="entry name" value="P-loop containing nucleotide triphosphate hydrolases"/>
    <property type="match status" value="1"/>
</dbReference>
<name>A0ABX8YY75_9BACT</name>
<keyword evidence="5 7" id="KW-0808">Transferase</keyword>
<proteinExistence type="inferred from homology"/>
<comment type="similarity">
    <text evidence="1 5">Belongs to the CoaE family.</text>
</comment>
<keyword evidence="4 5" id="KW-0173">Coenzyme A biosynthesis</keyword>
<keyword evidence="8" id="KW-1185">Reference proteome</keyword>
<evidence type="ECO:0000313" key="8">
    <source>
        <dbReference type="Proteomes" id="UP000822862"/>
    </source>
</evidence>
<comment type="function">
    <text evidence="5">Catalyzes the phosphorylation of the 3'-hydroxyl group of dephosphocoenzyme A to form coenzyme A.</text>
</comment>
<dbReference type="PROSITE" id="PS51219">
    <property type="entry name" value="DPCK"/>
    <property type="match status" value="1"/>
</dbReference>
<dbReference type="Proteomes" id="UP000822862">
    <property type="component" value="Chromosome"/>
</dbReference>
<evidence type="ECO:0000256" key="3">
    <source>
        <dbReference type="ARBA" id="ARBA00022840"/>
    </source>
</evidence>
<keyword evidence="3 5" id="KW-0067">ATP-binding</keyword>
<dbReference type="HAMAP" id="MF_00376">
    <property type="entry name" value="Dephospho_CoA_kinase"/>
    <property type="match status" value="1"/>
</dbReference>
<dbReference type="PANTHER" id="PTHR10695:SF46">
    <property type="entry name" value="BIFUNCTIONAL COENZYME A SYNTHASE-RELATED"/>
    <property type="match status" value="1"/>
</dbReference>
<accession>A0ABX8YY75</accession>
<dbReference type="SUPFAM" id="SSF52540">
    <property type="entry name" value="P-loop containing nucleoside triphosphate hydrolases"/>
    <property type="match status" value="1"/>
</dbReference>
<keyword evidence="5" id="KW-0963">Cytoplasm</keyword>
<keyword evidence="2 5" id="KW-0547">Nucleotide-binding</keyword>
<evidence type="ECO:0000256" key="6">
    <source>
        <dbReference type="NCBIfam" id="TIGR00152"/>
    </source>
</evidence>
<comment type="subcellular location">
    <subcellularLocation>
        <location evidence="5">Cytoplasm</location>
    </subcellularLocation>
</comment>
<evidence type="ECO:0000256" key="4">
    <source>
        <dbReference type="ARBA" id="ARBA00022993"/>
    </source>
</evidence>
<dbReference type="NCBIfam" id="TIGR00152">
    <property type="entry name" value="dephospho-CoA kinase"/>
    <property type="match status" value="1"/>
</dbReference>
<dbReference type="InterPro" id="IPR027417">
    <property type="entry name" value="P-loop_NTPase"/>
</dbReference>
<organism evidence="7 8">
    <name type="scientific">Candidatus Rhabdochlamydia porcellionis</name>
    <dbReference type="NCBI Taxonomy" id="225148"/>
    <lineage>
        <taxon>Bacteria</taxon>
        <taxon>Pseudomonadati</taxon>
        <taxon>Chlamydiota</taxon>
        <taxon>Chlamydiia</taxon>
        <taxon>Parachlamydiales</taxon>
        <taxon>Candidatus Rhabdochlamydiaceae</taxon>
        <taxon>Candidatus Rhabdochlamydia</taxon>
    </lineage>
</organism>
<comment type="pathway">
    <text evidence="5">Cofactor biosynthesis; coenzyme A biosynthesis; CoA from (R)-pantothenate: step 5/5.</text>
</comment>
<dbReference type="PANTHER" id="PTHR10695">
    <property type="entry name" value="DEPHOSPHO-COA KINASE-RELATED"/>
    <property type="match status" value="1"/>
</dbReference>
<evidence type="ECO:0000256" key="1">
    <source>
        <dbReference type="ARBA" id="ARBA00009018"/>
    </source>
</evidence>
<comment type="catalytic activity">
    <reaction evidence="5">
        <text>3'-dephospho-CoA + ATP = ADP + CoA + H(+)</text>
        <dbReference type="Rhea" id="RHEA:18245"/>
        <dbReference type="ChEBI" id="CHEBI:15378"/>
        <dbReference type="ChEBI" id="CHEBI:30616"/>
        <dbReference type="ChEBI" id="CHEBI:57287"/>
        <dbReference type="ChEBI" id="CHEBI:57328"/>
        <dbReference type="ChEBI" id="CHEBI:456216"/>
        <dbReference type="EC" id="2.7.1.24"/>
    </reaction>
</comment>
<evidence type="ECO:0000256" key="2">
    <source>
        <dbReference type="ARBA" id="ARBA00022741"/>
    </source>
</evidence>
<reference evidence="7 8" key="1">
    <citation type="submission" date="2021-05" db="EMBL/GenBank/DDBJ databases">
        <title>Ecology and evolution of chlamydial symbionts of arthropods.</title>
        <authorList>
            <person name="Halter T."/>
            <person name="Sixt B.S."/>
            <person name="Toenshoff E.R."/>
            <person name="Koestlbacher S."/>
            <person name="Schulz F."/>
            <person name="Kostanjsek R."/>
            <person name="Collingro A."/>
            <person name="Hendrickx F."/>
            <person name="Horn M."/>
        </authorList>
    </citation>
    <scope>NUCLEOTIDE SEQUENCE [LARGE SCALE GENOMIC DNA]</scope>
    <source>
        <strain evidence="7 8">15C</strain>
    </source>
</reference>
<dbReference type="InterPro" id="IPR001977">
    <property type="entry name" value="Depp_CoAkinase"/>
</dbReference>
<sequence>MLNLKKLAITGGLSSGKTTVCHVFKDLGAFVVSTDEIAHNLLVPNGIIGQKIIQLFGPNIVENNSLNRKKIAQQAFLDVKLLKALEALIHPVVYTEIEKEYQHAKQAGKYPLFIVEIPLLYELFKQDEFDIVITVTADLSICQERFIKQTHQTIREFEQRMAQQIDPQNKAKKSDYVIKNNGSLAHLKDQVAKLYSLLTIQ</sequence>
<evidence type="ECO:0000313" key="7">
    <source>
        <dbReference type="EMBL" id="QZA58240.1"/>
    </source>
</evidence>
<feature type="binding site" evidence="5">
    <location>
        <begin position="14"/>
        <end position="19"/>
    </location>
    <ligand>
        <name>ATP</name>
        <dbReference type="ChEBI" id="CHEBI:30616"/>
    </ligand>
</feature>
<protein>
    <recommendedName>
        <fullName evidence="5 6">Dephospho-CoA kinase</fullName>
        <ecNumber evidence="5 6">2.7.1.24</ecNumber>
    </recommendedName>
    <alternativeName>
        <fullName evidence="5">Dephosphocoenzyme A kinase</fullName>
    </alternativeName>
</protein>
<dbReference type="CDD" id="cd02022">
    <property type="entry name" value="DPCK"/>
    <property type="match status" value="1"/>
</dbReference>
<evidence type="ECO:0000256" key="5">
    <source>
        <dbReference type="HAMAP-Rule" id="MF_00376"/>
    </source>
</evidence>
<dbReference type="Pfam" id="PF01121">
    <property type="entry name" value="CoaE"/>
    <property type="match status" value="1"/>
</dbReference>
<gene>
    <name evidence="5" type="primary">coaE</name>
    <name evidence="7" type="ORF">RHAB15C_0000111</name>
</gene>
<dbReference type="EC" id="2.7.1.24" evidence="5 6"/>
<dbReference type="EMBL" id="CP075585">
    <property type="protein sequence ID" value="QZA58240.1"/>
    <property type="molecule type" value="Genomic_DNA"/>
</dbReference>
<keyword evidence="5 7" id="KW-0418">Kinase</keyword>
<dbReference type="GO" id="GO:0004140">
    <property type="term" value="F:dephospho-CoA kinase activity"/>
    <property type="evidence" value="ECO:0007669"/>
    <property type="project" value="UniProtKB-EC"/>
</dbReference>